<dbReference type="Gene3D" id="3.30.70.1400">
    <property type="entry name" value="Aminomethyltransferase beta-barrel domains"/>
    <property type="match status" value="1"/>
</dbReference>
<dbReference type="InterPro" id="IPR029043">
    <property type="entry name" value="GcvT/YgfZ_C"/>
</dbReference>
<dbReference type="Pfam" id="PF08669">
    <property type="entry name" value="GCV_T_C"/>
    <property type="match status" value="1"/>
</dbReference>
<dbReference type="SUPFAM" id="SSF101790">
    <property type="entry name" value="Aminomethyltransferase beta-barrel domain"/>
    <property type="match status" value="1"/>
</dbReference>
<dbReference type="InterPro" id="IPR006222">
    <property type="entry name" value="GCVT_N"/>
</dbReference>
<comment type="similarity">
    <text evidence="1">Belongs to the GcvT family.</text>
</comment>
<dbReference type="InterPro" id="IPR027266">
    <property type="entry name" value="TrmE/GcvT-like"/>
</dbReference>
<proteinExistence type="inferred from homology"/>
<name>A0A8C7BNF8_NEOVI</name>
<dbReference type="InterPro" id="IPR013977">
    <property type="entry name" value="GcvT_C"/>
</dbReference>
<dbReference type="PANTHER" id="PTHR43757:SF11">
    <property type="entry name" value="SARCOSINE DEHYDROGENASE"/>
    <property type="match status" value="1"/>
</dbReference>
<dbReference type="GeneTree" id="ENSGT00940000157589"/>
<dbReference type="InterPro" id="IPR028896">
    <property type="entry name" value="GcvT/YgfZ/DmdA"/>
</dbReference>
<protein>
    <submittedName>
        <fullName evidence="4">Sarcosine dehydrogenase</fullName>
    </submittedName>
</protein>
<dbReference type="GO" id="GO:0005739">
    <property type="term" value="C:mitochondrion"/>
    <property type="evidence" value="ECO:0007669"/>
    <property type="project" value="TreeGrafter"/>
</dbReference>
<dbReference type="Gene3D" id="2.40.30.110">
    <property type="entry name" value="Aminomethyltransferase beta-barrel domains"/>
    <property type="match status" value="1"/>
</dbReference>
<evidence type="ECO:0000259" key="3">
    <source>
        <dbReference type="Pfam" id="PF08669"/>
    </source>
</evidence>
<evidence type="ECO:0000313" key="4">
    <source>
        <dbReference type="Ensembl" id="ENSNVIP00000025546.1"/>
    </source>
</evidence>
<evidence type="ECO:0000259" key="2">
    <source>
        <dbReference type="Pfam" id="PF01571"/>
    </source>
</evidence>
<dbReference type="Pfam" id="PF01571">
    <property type="entry name" value="GCV_T"/>
    <property type="match status" value="1"/>
</dbReference>
<dbReference type="Ensembl" id="ENSNVIT00000029623.1">
    <property type="protein sequence ID" value="ENSNVIP00000025546.1"/>
    <property type="gene ID" value="ENSNVIG00000019477.1"/>
</dbReference>
<dbReference type="AlphaFoldDB" id="A0A8C7BNF8"/>
<dbReference type="Gene3D" id="3.30.1360.120">
    <property type="entry name" value="Probable tRNA modification gtpase trme, domain 1"/>
    <property type="match status" value="1"/>
</dbReference>
<reference evidence="4" key="2">
    <citation type="submission" date="2025-09" db="UniProtKB">
        <authorList>
            <consortium name="Ensembl"/>
        </authorList>
    </citation>
    <scope>IDENTIFICATION</scope>
</reference>
<feature type="domain" description="GCVT N-terminal" evidence="2">
    <location>
        <begin position="1"/>
        <end position="230"/>
    </location>
</feature>
<dbReference type="SUPFAM" id="SSF103025">
    <property type="entry name" value="Folate-binding domain"/>
    <property type="match status" value="1"/>
</dbReference>
<sequence>MSYFGKFYLVGLDARKAADWLFSADVNRPPGSTVYTCMLNHRGGTESDLTVSRLAPSSQASALAPAFEGDGYYLAVGGAVAQHNWAHIRTVLQDQKLRCQLIDGSEDLGLISIQGPASRAILQEVLDADLSNEAFPFSTHKLVRAAGHLVRAMRLSFVGELGWELHVPRPACVPVYQAVMTAGAKHGLVNAGYRAIDSLSIEKGYRHWHADLRPDDSPLEAGLAFTCKLKSAVPFLGRAALEKQRAEGLRRRLLCLTVDEPTGPPSGDSRGPALCLASSRKVPMFGLEAIWRNGQVVGHIRRADFGFAIDKTIAYGYIRDPSGGPVSLDFVKSGEYAVERMGETCPARAHLKSPFDPDNKRVKGIY</sequence>
<accession>A0A8C7BNF8</accession>
<dbReference type="FunFam" id="3.30.1360.120:FF:000023">
    <property type="entry name" value="Sarcosine dehydrogenase"/>
    <property type="match status" value="1"/>
</dbReference>
<dbReference type="PANTHER" id="PTHR43757">
    <property type="entry name" value="AMINOMETHYLTRANSFERASE"/>
    <property type="match status" value="1"/>
</dbReference>
<reference evidence="4" key="1">
    <citation type="submission" date="2025-08" db="UniProtKB">
        <authorList>
            <consortium name="Ensembl"/>
        </authorList>
    </citation>
    <scope>IDENTIFICATION</scope>
</reference>
<dbReference type="Proteomes" id="UP000694425">
    <property type="component" value="Unplaced"/>
</dbReference>
<evidence type="ECO:0000256" key="1">
    <source>
        <dbReference type="ARBA" id="ARBA00008609"/>
    </source>
</evidence>
<feature type="domain" description="Aminomethyltransferase C-terminal" evidence="3">
    <location>
        <begin position="281"/>
        <end position="355"/>
    </location>
</feature>
<organism evidence="4 5">
    <name type="scientific">Neovison vison</name>
    <name type="common">American mink</name>
    <name type="synonym">Mustela vison</name>
    <dbReference type="NCBI Taxonomy" id="452646"/>
    <lineage>
        <taxon>Eukaryota</taxon>
        <taxon>Metazoa</taxon>
        <taxon>Chordata</taxon>
        <taxon>Craniata</taxon>
        <taxon>Vertebrata</taxon>
        <taxon>Euteleostomi</taxon>
        <taxon>Mammalia</taxon>
        <taxon>Eutheria</taxon>
        <taxon>Laurasiatheria</taxon>
        <taxon>Carnivora</taxon>
        <taxon>Caniformia</taxon>
        <taxon>Musteloidea</taxon>
        <taxon>Mustelidae</taxon>
        <taxon>Mustelinae</taxon>
        <taxon>Neogale</taxon>
    </lineage>
</organism>
<evidence type="ECO:0000313" key="5">
    <source>
        <dbReference type="Proteomes" id="UP000694425"/>
    </source>
</evidence>
<keyword evidence="5" id="KW-1185">Reference proteome</keyword>